<sequence>MSLLSNIVGFSLFGLAARVGQLGIQKRPLFENPMGHAIAMGTFGFAGYWAYHWDQRAAVLLATKRAEIAERRGKADGTAAST</sequence>
<keyword evidence="3" id="KW-1185">Reference proteome</keyword>
<dbReference type="EMBL" id="ML210994">
    <property type="protein sequence ID" value="TFK92685.1"/>
    <property type="molecule type" value="Genomic_DNA"/>
</dbReference>
<dbReference type="AlphaFoldDB" id="A0A5C3PSD1"/>
<keyword evidence="1" id="KW-0812">Transmembrane</keyword>
<evidence type="ECO:0008006" key="4">
    <source>
        <dbReference type="Google" id="ProtNLM"/>
    </source>
</evidence>
<evidence type="ECO:0000313" key="3">
    <source>
        <dbReference type="Proteomes" id="UP000308197"/>
    </source>
</evidence>
<organism evidence="2 3">
    <name type="scientific">Polyporus arcularius HHB13444</name>
    <dbReference type="NCBI Taxonomy" id="1314778"/>
    <lineage>
        <taxon>Eukaryota</taxon>
        <taxon>Fungi</taxon>
        <taxon>Dikarya</taxon>
        <taxon>Basidiomycota</taxon>
        <taxon>Agaricomycotina</taxon>
        <taxon>Agaricomycetes</taxon>
        <taxon>Polyporales</taxon>
        <taxon>Polyporaceae</taxon>
        <taxon>Polyporus</taxon>
    </lineage>
</organism>
<protein>
    <recommendedName>
        <fullName evidence="4">NADH-ubiquinone oxidoreductase 14 kDa subunit</fullName>
    </recommendedName>
</protein>
<evidence type="ECO:0000256" key="1">
    <source>
        <dbReference type="SAM" id="Phobius"/>
    </source>
</evidence>
<dbReference type="InParanoid" id="A0A5C3PSD1"/>
<name>A0A5C3PSD1_9APHY</name>
<gene>
    <name evidence="2" type="ORF">K466DRAFT_513103</name>
</gene>
<dbReference type="Proteomes" id="UP000308197">
    <property type="component" value="Unassembled WGS sequence"/>
</dbReference>
<proteinExistence type="predicted"/>
<evidence type="ECO:0000313" key="2">
    <source>
        <dbReference type="EMBL" id="TFK92685.1"/>
    </source>
</evidence>
<reference evidence="2 3" key="1">
    <citation type="journal article" date="2019" name="Nat. Ecol. Evol.">
        <title>Megaphylogeny resolves global patterns of mushroom evolution.</title>
        <authorList>
            <person name="Varga T."/>
            <person name="Krizsan K."/>
            <person name="Foldi C."/>
            <person name="Dima B."/>
            <person name="Sanchez-Garcia M."/>
            <person name="Sanchez-Ramirez S."/>
            <person name="Szollosi G.J."/>
            <person name="Szarkandi J.G."/>
            <person name="Papp V."/>
            <person name="Albert L."/>
            <person name="Andreopoulos W."/>
            <person name="Angelini C."/>
            <person name="Antonin V."/>
            <person name="Barry K.W."/>
            <person name="Bougher N.L."/>
            <person name="Buchanan P."/>
            <person name="Buyck B."/>
            <person name="Bense V."/>
            <person name="Catcheside P."/>
            <person name="Chovatia M."/>
            <person name="Cooper J."/>
            <person name="Damon W."/>
            <person name="Desjardin D."/>
            <person name="Finy P."/>
            <person name="Geml J."/>
            <person name="Haridas S."/>
            <person name="Hughes K."/>
            <person name="Justo A."/>
            <person name="Karasinski D."/>
            <person name="Kautmanova I."/>
            <person name="Kiss B."/>
            <person name="Kocsube S."/>
            <person name="Kotiranta H."/>
            <person name="LaButti K.M."/>
            <person name="Lechner B.E."/>
            <person name="Liimatainen K."/>
            <person name="Lipzen A."/>
            <person name="Lukacs Z."/>
            <person name="Mihaltcheva S."/>
            <person name="Morgado L.N."/>
            <person name="Niskanen T."/>
            <person name="Noordeloos M.E."/>
            <person name="Ohm R.A."/>
            <person name="Ortiz-Santana B."/>
            <person name="Ovrebo C."/>
            <person name="Racz N."/>
            <person name="Riley R."/>
            <person name="Savchenko A."/>
            <person name="Shiryaev A."/>
            <person name="Soop K."/>
            <person name="Spirin V."/>
            <person name="Szebenyi C."/>
            <person name="Tomsovsky M."/>
            <person name="Tulloss R.E."/>
            <person name="Uehling J."/>
            <person name="Grigoriev I.V."/>
            <person name="Vagvolgyi C."/>
            <person name="Papp T."/>
            <person name="Martin F.M."/>
            <person name="Miettinen O."/>
            <person name="Hibbett D.S."/>
            <person name="Nagy L.G."/>
        </authorList>
    </citation>
    <scope>NUCLEOTIDE SEQUENCE [LARGE SCALE GENOMIC DNA]</scope>
    <source>
        <strain evidence="2 3">HHB13444</strain>
    </source>
</reference>
<keyword evidence="1" id="KW-1133">Transmembrane helix</keyword>
<dbReference type="PANTHER" id="PTHR39218">
    <property type="entry name" value="OXIDOREDUCTASE 14 KDA SUBUNIT, PUTATIVE (AFU_ORTHOLOGUE AFUA_1G12110)-RELATED"/>
    <property type="match status" value="1"/>
</dbReference>
<feature type="transmembrane region" description="Helical" evidence="1">
    <location>
        <begin position="34"/>
        <end position="51"/>
    </location>
</feature>
<keyword evidence="1" id="KW-0472">Membrane</keyword>
<accession>A0A5C3PSD1</accession>
<dbReference type="PANTHER" id="PTHR39218:SF1">
    <property type="entry name" value="OXIDOREDUCTASE 14 KDA SUBUNIT, PUTATIVE (AFU_ORTHOLOGUE AFUA_1G12110)-RELATED"/>
    <property type="match status" value="1"/>
</dbReference>